<keyword evidence="1" id="KW-0779">Telomere</keyword>
<dbReference type="InterPro" id="IPR003545">
    <property type="entry name" value="Telomerase_RT"/>
</dbReference>
<dbReference type="SUPFAM" id="SSF56672">
    <property type="entry name" value="DNA/RNA polymerases"/>
    <property type="match status" value="1"/>
</dbReference>
<evidence type="ECO:0000313" key="5">
    <source>
        <dbReference type="Proteomes" id="UP001292079"/>
    </source>
</evidence>
<protein>
    <recommendedName>
        <fullName evidence="1">Telomerase reverse transcriptase</fullName>
        <ecNumber evidence="1">2.7.7.49</ecNumber>
    </recommendedName>
    <alternativeName>
        <fullName evidence="1">Telomerase catalytic subunit</fullName>
    </alternativeName>
</protein>
<comment type="subcellular location">
    <subcellularLocation>
        <location evidence="1">Nucleus</location>
    </subcellularLocation>
    <subcellularLocation>
        <location evidence="1">Chromosome</location>
        <location evidence="1">Telomere</location>
    </subcellularLocation>
</comment>
<reference evidence="4" key="2">
    <citation type="journal article" date="2023" name="Infect Dis Poverty">
        <title>Chromosome-scale genome of the human blood fluke Schistosoma mekongi and its implications for public health.</title>
        <authorList>
            <person name="Zhou M."/>
            <person name="Xu L."/>
            <person name="Xu D."/>
            <person name="Chen W."/>
            <person name="Khan J."/>
            <person name="Hu Y."/>
            <person name="Huang H."/>
            <person name="Wei H."/>
            <person name="Zhang Y."/>
            <person name="Chusongsang P."/>
            <person name="Tanasarnprasert K."/>
            <person name="Hu X."/>
            <person name="Limpanont Y."/>
            <person name="Lv Z."/>
        </authorList>
    </citation>
    <scope>NUCLEOTIDE SEQUENCE</scope>
    <source>
        <strain evidence="4">LV_2022a</strain>
    </source>
</reference>
<dbReference type="AlphaFoldDB" id="A0AAE2D7Y7"/>
<evidence type="ECO:0000256" key="2">
    <source>
        <dbReference type="SAM" id="Phobius"/>
    </source>
</evidence>
<dbReference type="PANTHER" id="PTHR12066:SF0">
    <property type="entry name" value="TELOMERASE REVERSE TRANSCRIPTASE"/>
    <property type="match status" value="1"/>
</dbReference>
<comment type="function">
    <text evidence="1">Telomerase is a ribonucleoprotein enzyme essential for the replication of chromosome termini in most eukaryotes. It elongates telomeres. It is a reverse transcriptase that adds simple sequence repeats to chromosome ends by copying a template sequence within the RNA component of the enzyme.</text>
</comment>
<keyword evidence="1" id="KW-0479">Metal-binding</keyword>
<dbReference type="GO" id="GO:0007004">
    <property type="term" value="P:telomere maintenance via telomerase"/>
    <property type="evidence" value="ECO:0007669"/>
    <property type="project" value="TreeGrafter"/>
</dbReference>
<reference evidence="4" key="1">
    <citation type="submission" date="2022-04" db="EMBL/GenBank/DDBJ databases">
        <authorList>
            <person name="Xu L."/>
            <person name="Lv Z."/>
        </authorList>
    </citation>
    <scope>NUCLEOTIDE SEQUENCE</scope>
    <source>
        <strain evidence="4">LV_2022a</strain>
    </source>
</reference>
<keyword evidence="1" id="KW-0539">Nucleus</keyword>
<dbReference type="GO" id="GO:0046872">
    <property type="term" value="F:metal ion binding"/>
    <property type="evidence" value="ECO:0007669"/>
    <property type="project" value="UniProtKB-KW"/>
</dbReference>
<dbReference type="EMBL" id="JALJAT010000001">
    <property type="protein sequence ID" value="KAK4474579.1"/>
    <property type="molecule type" value="Genomic_DNA"/>
</dbReference>
<name>A0AAE2D7Y7_SCHME</name>
<evidence type="ECO:0000256" key="1">
    <source>
        <dbReference type="RuleBase" id="RU365061"/>
    </source>
</evidence>
<keyword evidence="5" id="KW-1185">Reference proteome</keyword>
<dbReference type="PROSITE" id="PS50878">
    <property type="entry name" value="RT_POL"/>
    <property type="match status" value="1"/>
</dbReference>
<keyword evidence="1" id="KW-0548">Nucleotidyltransferase</keyword>
<keyword evidence="1" id="KW-0460">Magnesium</keyword>
<proteinExistence type="inferred from homology"/>
<dbReference type="InterPro" id="IPR043502">
    <property type="entry name" value="DNA/RNA_pol_sf"/>
</dbReference>
<dbReference type="InterPro" id="IPR000477">
    <property type="entry name" value="RT_dom"/>
</dbReference>
<dbReference type="PANTHER" id="PTHR12066">
    <property type="entry name" value="TELOMERASE REVERSE TRANSCRIPTASE"/>
    <property type="match status" value="1"/>
</dbReference>
<evidence type="ECO:0000259" key="3">
    <source>
        <dbReference type="PROSITE" id="PS50878"/>
    </source>
</evidence>
<organism evidence="4 5">
    <name type="scientific">Schistosoma mekongi</name>
    <name type="common">Parasitic worm</name>
    <dbReference type="NCBI Taxonomy" id="38744"/>
    <lineage>
        <taxon>Eukaryota</taxon>
        <taxon>Metazoa</taxon>
        <taxon>Spiralia</taxon>
        <taxon>Lophotrochozoa</taxon>
        <taxon>Platyhelminthes</taxon>
        <taxon>Trematoda</taxon>
        <taxon>Digenea</taxon>
        <taxon>Strigeidida</taxon>
        <taxon>Schistosomatoidea</taxon>
        <taxon>Schistosomatidae</taxon>
        <taxon>Schistosoma</taxon>
    </lineage>
</organism>
<feature type="domain" description="Reverse transcriptase" evidence="3">
    <location>
        <begin position="99"/>
        <end position="396"/>
    </location>
</feature>
<keyword evidence="1" id="KW-0695">RNA-directed DNA polymerase</keyword>
<keyword evidence="1" id="KW-0158">Chromosome</keyword>
<dbReference type="Pfam" id="PF00078">
    <property type="entry name" value="RVT_1"/>
    <property type="match status" value="1"/>
</dbReference>
<dbReference type="EC" id="2.7.7.49" evidence="1"/>
<keyword evidence="2" id="KW-1133">Transmembrane helix</keyword>
<dbReference type="GO" id="GO:0000781">
    <property type="term" value="C:chromosome, telomeric region"/>
    <property type="evidence" value="ECO:0007669"/>
    <property type="project" value="UniProtKB-SubCell"/>
</dbReference>
<sequence length="562" mass="65601">MQYGCGIELSSICHSFKVPDGRPLIWRVYFYSLVYTLLNGIVVFLLKKYFRWCEFNTVVPTVAYFTHKSWKRITNDFIKNLIQNNIIQNRRDLSPLTIYSNENTGKTYLLTYSIGRLSMKPSGKLFRLVVNANYQSVSKRKTNIVETNSVIQHSIDHLSCNQRLRLKNGLFDFVKKIRVEFPGVYVPSLLSTNSAFNTLLSFRSLVYSIGFRRFWIAKLDILDCFNQIMHSKLMQVFSNILNEVSYYMYPTPNAHFLVRELGWFLKESIISIDGEFYSFTKGIPQGSCISSDLANIYLAHLDRELYKVPNTILWSPHKSLQNAVLKTTNFHLTKCSTILRYLDDYLCISTSRIELQYLMERINFMLSSYGLCLNERKTQTNLNDSKVPIKWLGLEVHSSLAITIPKSNPPIFCRFSGQCLSVSRCMRRLCKFRLHCSTWRFTFHKISFNAGVKRNIFDLKNMTSRKTDYIFETNAFRLGNKLADIVWMSVKTSPEKDKLLQASISRRLAKAILKCISINIGFNRFRLYHLTINAFIKRLLPHNGELKWLIFWIQQFSTLNKV</sequence>
<accession>A0AAE2D7Y7</accession>
<dbReference type="GO" id="GO:0000333">
    <property type="term" value="C:telomerase catalytic core complex"/>
    <property type="evidence" value="ECO:0007669"/>
    <property type="project" value="TreeGrafter"/>
</dbReference>
<dbReference type="GO" id="GO:0042162">
    <property type="term" value="F:telomeric DNA binding"/>
    <property type="evidence" value="ECO:0007669"/>
    <property type="project" value="TreeGrafter"/>
</dbReference>
<comment type="similarity">
    <text evidence="1">Belongs to the reverse transcriptase family. Telomerase subfamily.</text>
</comment>
<dbReference type="GO" id="GO:0003720">
    <property type="term" value="F:telomerase activity"/>
    <property type="evidence" value="ECO:0007669"/>
    <property type="project" value="InterPro"/>
</dbReference>
<comment type="caution">
    <text evidence="4">The sequence shown here is derived from an EMBL/GenBank/DDBJ whole genome shotgun (WGS) entry which is preliminary data.</text>
</comment>
<keyword evidence="2" id="KW-0812">Transmembrane</keyword>
<dbReference type="Proteomes" id="UP001292079">
    <property type="component" value="Unassembled WGS sequence"/>
</dbReference>
<comment type="catalytic activity">
    <reaction evidence="1">
        <text>DNA(n) + a 2'-deoxyribonucleoside 5'-triphosphate = DNA(n+1) + diphosphate</text>
        <dbReference type="Rhea" id="RHEA:22508"/>
        <dbReference type="Rhea" id="RHEA-COMP:17339"/>
        <dbReference type="Rhea" id="RHEA-COMP:17340"/>
        <dbReference type="ChEBI" id="CHEBI:33019"/>
        <dbReference type="ChEBI" id="CHEBI:61560"/>
        <dbReference type="ChEBI" id="CHEBI:173112"/>
        <dbReference type="EC" id="2.7.7.49"/>
    </reaction>
</comment>
<dbReference type="GO" id="GO:0070034">
    <property type="term" value="F:telomerase RNA binding"/>
    <property type="evidence" value="ECO:0007669"/>
    <property type="project" value="TreeGrafter"/>
</dbReference>
<gene>
    <name evidence="4" type="ORF">MN116_001719</name>
</gene>
<keyword evidence="1" id="KW-0808">Transferase</keyword>
<feature type="transmembrane region" description="Helical" evidence="2">
    <location>
        <begin position="28"/>
        <end position="46"/>
    </location>
</feature>
<keyword evidence="2" id="KW-0472">Membrane</keyword>
<evidence type="ECO:0000313" key="4">
    <source>
        <dbReference type="EMBL" id="KAK4474579.1"/>
    </source>
</evidence>